<keyword evidence="1" id="KW-0472">Membrane</keyword>
<keyword evidence="1" id="KW-1133">Transmembrane helix</keyword>
<dbReference type="Proteomes" id="UP000257451">
    <property type="component" value="Unassembled WGS sequence"/>
</dbReference>
<keyword evidence="1" id="KW-0812">Transmembrane</keyword>
<evidence type="ECO:0000256" key="1">
    <source>
        <dbReference type="SAM" id="Phobius"/>
    </source>
</evidence>
<evidence type="ECO:0000313" key="3">
    <source>
        <dbReference type="Proteomes" id="UP000257451"/>
    </source>
</evidence>
<accession>A0A3E2N055</accession>
<dbReference type="EMBL" id="PEDF01000035">
    <property type="protein sequence ID" value="RFZ45394.1"/>
    <property type="molecule type" value="Genomic_DNA"/>
</dbReference>
<sequence length="124" mass="13192">MRGWPVKVPDGFDDLPADPAVRRVYGEPHVTPDGATVIPVAKIQEGRGRLRRGPDADSGQPYGLAAVPIGVFVIHGGDAKWVPAVDANRIALVGVLTGLFAAVIGSLAVLRRPPWPDITIRDCR</sequence>
<evidence type="ECO:0000313" key="2">
    <source>
        <dbReference type="EMBL" id="RFZ45394.1"/>
    </source>
</evidence>
<proteinExistence type="predicted"/>
<gene>
    <name evidence="2" type="ORF">DAVIS_01224</name>
</gene>
<reference evidence="2 3" key="1">
    <citation type="journal article" date="2018" name="Sci. Rep.">
        <title>Extensive genomic diversity among Mycobacterium marinum strains revealed by whole genome sequencing.</title>
        <authorList>
            <person name="Das S."/>
            <person name="Pettersson B.M."/>
            <person name="Behra P.R."/>
            <person name="Mallick A."/>
            <person name="Cheramie M."/>
            <person name="Ramesh M."/>
            <person name="Shirreff L."/>
            <person name="DuCote T."/>
            <person name="Dasgupta S."/>
            <person name="Ennis D.G."/>
            <person name="Kirsebom L.A."/>
        </authorList>
    </citation>
    <scope>NUCLEOTIDE SEQUENCE [LARGE SCALE GENOMIC DNA]</scope>
    <source>
        <strain evidence="2 3">Davis1</strain>
    </source>
</reference>
<comment type="caution">
    <text evidence="2">The sequence shown here is derived from an EMBL/GenBank/DDBJ whole genome shotgun (WGS) entry which is preliminary data.</text>
</comment>
<dbReference type="AlphaFoldDB" id="A0A3E2N055"/>
<organism evidence="2 3">
    <name type="scientific">Mycobacterium marinum</name>
    <dbReference type="NCBI Taxonomy" id="1781"/>
    <lineage>
        <taxon>Bacteria</taxon>
        <taxon>Bacillati</taxon>
        <taxon>Actinomycetota</taxon>
        <taxon>Actinomycetes</taxon>
        <taxon>Mycobacteriales</taxon>
        <taxon>Mycobacteriaceae</taxon>
        <taxon>Mycobacterium</taxon>
        <taxon>Mycobacterium ulcerans group</taxon>
    </lineage>
</organism>
<feature type="transmembrane region" description="Helical" evidence="1">
    <location>
        <begin position="90"/>
        <end position="110"/>
    </location>
</feature>
<name>A0A3E2N055_MYCMR</name>
<protein>
    <submittedName>
        <fullName evidence="2">Uncharacterized protein</fullName>
    </submittedName>
</protein>